<accession>A0A914X848</accession>
<dbReference type="GO" id="GO:0016020">
    <property type="term" value="C:membrane"/>
    <property type="evidence" value="ECO:0007669"/>
    <property type="project" value="InterPro"/>
</dbReference>
<sequence length="136" mass="15629">ATLVMNFLNHSRTTMGSYTFPVWAEIVGWCIMLSCVLWIPEVAIYRVCITRNWKKLTKPTDDWGRCSQQQSVDCPIFKTDLELNSKEQVDCPYGLLYSPLTNDSEEICRDPNSLPYSVPFASSVHPADSDNLRKYR</sequence>
<dbReference type="Proteomes" id="UP000887566">
    <property type="component" value="Unplaced"/>
</dbReference>
<dbReference type="Pfam" id="PF00209">
    <property type="entry name" value="SNF"/>
    <property type="match status" value="1"/>
</dbReference>
<evidence type="ECO:0000256" key="1">
    <source>
        <dbReference type="SAM" id="Phobius"/>
    </source>
</evidence>
<keyword evidence="1" id="KW-0472">Membrane</keyword>
<reference evidence="3" key="1">
    <citation type="submission" date="2022-11" db="UniProtKB">
        <authorList>
            <consortium name="WormBaseParasite"/>
        </authorList>
    </citation>
    <scope>IDENTIFICATION</scope>
</reference>
<protein>
    <submittedName>
        <fullName evidence="3">Uncharacterized protein</fullName>
    </submittedName>
</protein>
<feature type="transmembrane region" description="Helical" evidence="1">
    <location>
        <begin position="26"/>
        <end position="48"/>
    </location>
</feature>
<name>A0A914X848_9BILA</name>
<dbReference type="WBParaSite" id="PSAMB.scaffold7160size8123.g29703.t1">
    <property type="protein sequence ID" value="PSAMB.scaffold7160size8123.g29703.t1"/>
    <property type="gene ID" value="PSAMB.scaffold7160size8123.g29703"/>
</dbReference>
<evidence type="ECO:0000313" key="2">
    <source>
        <dbReference type="Proteomes" id="UP000887566"/>
    </source>
</evidence>
<dbReference type="AlphaFoldDB" id="A0A914X848"/>
<keyword evidence="2" id="KW-1185">Reference proteome</keyword>
<evidence type="ECO:0000313" key="3">
    <source>
        <dbReference type="WBParaSite" id="PSAMB.scaffold7160size8123.g29703.t1"/>
    </source>
</evidence>
<organism evidence="2 3">
    <name type="scientific">Plectus sambesii</name>
    <dbReference type="NCBI Taxonomy" id="2011161"/>
    <lineage>
        <taxon>Eukaryota</taxon>
        <taxon>Metazoa</taxon>
        <taxon>Ecdysozoa</taxon>
        <taxon>Nematoda</taxon>
        <taxon>Chromadorea</taxon>
        <taxon>Plectida</taxon>
        <taxon>Plectina</taxon>
        <taxon>Plectoidea</taxon>
        <taxon>Plectidae</taxon>
        <taxon>Plectus</taxon>
    </lineage>
</organism>
<proteinExistence type="predicted"/>
<dbReference type="InterPro" id="IPR000175">
    <property type="entry name" value="Na/ntran_symport"/>
</dbReference>
<keyword evidence="1" id="KW-0812">Transmembrane</keyword>
<keyword evidence="1" id="KW-1133">Transmembrane helix</keyword>